<accession>A0AAV5T3K8</accession>
<feature type="domain" description="Cadherin" evidence="14">
    <location>
        <begin position="146"/>
        <end position="247"/>
    </location>
</feature>
<keyword evidence="2" id="KW-0245">EGF-like domain</keyword>
<dbReference type="InterPro" id="IPR020894">
    <property type="entry name" value="Cadherin_CS"/>
</dbReference>
<dbReference type="FunFam" id="2.60.40.60:FF:000092">
    <property type="entry name" value="Protocadherin 8"/>
    <property type="match status" value="1"/>
</dbReference>
<dbReference type="EMBL" id="BTSX01000002">
    <property type="protein sequence ID" value="GMS87114.1"/>
    <property type="molecule type" value="Genomic_DNA"/>
</dbReference>
<evidence type="ECO:0000256" key="11">
    <source>
        <dbReference type="ARBA" id="ARBA00023180"/>
    </source>
</evidence>
<feature type="domain" description="Cadherin" evidence="14">
    <location>
        <begin position="253"/>
        <end position="359"/>
    </location>
</feature>
<dbReference type="PROSITE" id="PS50268">
    <property type="entry name" value="CADHERIN_2"/>
    <property type="match status" value="5"/>
</dbReference>
<sequence length="792" mass="87166">IHTVASLRGERELSAQVVISHLNTSTSVQVPLRIRTTPVLEMAPKFASSFYEQPVDETTPPATKIMTVTATDEDEGDTIRFELEGRDAEQFEINEKGEIYLRTELDRETKPKIHLFAKAIDSTDRFDVAPITLTVVDANDSEPFFAARNLVATVMEDAPVGSFVVRAQATDPDSSSVLHYEIRLPNQSSMLSKLIRVDENGTVTTSGPLQGLEGTVIFEVIVSDDKHTVTAEVNMEIERNFDCHPMFDLSTEQGGNFVFEIQENAKMNFALGQVKAEPIDEKCGLEFTLWDTTKKEFVYDTANISIDKKTGELRTSRVFDAEKDPARIPVVLGLRAQKHTSKMGAELRVIDLNDNPLRFGTEEIHFRIPENSPNGTRIGAVEAYDKDLNDQIFYRLDEPSDLVAVNAESGDVTLTGELDREKADKHSFKIVASNSNSSSSVHTTALRVTVHVQDVNDNPPVFLQDDQHILLNDATLAGATLLRVRAEDPDVVHDDAVGVFYRIAGTTFEYRRMVHPVENVFSIGEETGDIRLEKSVKDFTGGRFNILLAASDRNDSKGHESFATVKATVHSPSDVVLAQVAGSPSRMSRKVLGEITNKLSTATDADAHVAAVDFATSAGQTVKDASSLSLVFTGRDSGEPIAAEKVVAKMDRLRAEGVKNLPLVQTDRRDSPPSVDQEETIAMVSSLAPVFIVVLFFLTLLAIVILIFSVMVCVYRRRYAALKKRKEGLLAIKNSQKTPELPSGGTMLAIKNGSDRHPSSTISTPSIIDSYYKNGSYDVQEAKMNVVNPEDD</sequence>
<evidence type="ECO:0000256" key="13">
    <source>
        <dbReference type="SAM" id="Phobius"/>
    </source>
</evidence>
<dbReference type="GO" id="GO:0016477">
    <property type="term" value="P:cell migration"/>
    <property type="evidence" value="ECO:0007669"/>
    <property type="project" value="TreeGrafter"/>
</dbReference>
<dbReference type="Proteomes" id="UP001432027">
    <property type="component" value="Unassembled WGS sequence"/>
</dbReference>
<evidence type="ECO:0000256" key="5">
    <source>
        <dbReference type="ARBA" id="ARBA00022737"/>
    </source>
</evidence>
<reference evidence="15" key="1">
    <citation type="submission" date="2023-10" db="EMBL/GenBank/DDBJ databases">
        <title>Genome assembly of Pristionchus species.</title>
        <authorList>
            <person name="Yoshida K."/>
            <person name="Sommer R.J."/>
        </authorList>
    </citation>
    <scope>NUCLEOTIDE SEQUENCE</scope>
    <source>
        <strain evidence="15">RS0144</strain>
    </source>
</reference>
<keyword evidence="7" id="KW-0130">Cell adhesion</keyword>
<feature type="domain" description="Cadherin" evidence="14">
    <location>
        <begin position="360"/>
        <end position="462"/>
    </location>
</feature>
<dbReference type="GO" id="GO:0007156">
    <property type="term" value="P:homophilic cell adhesion via plasma membrane adhesion molecules"/>
    <property type="evidence" value="ECO:0007669"/>
    <property type="project" value="InterPro"/>
</dbReference>
<evidence type="ECO:0000256" key="9">
    <source>
        <dbReference type="ARBA" id="ARBA00023136"/>
    </source>
</evidence>
<feature type="transmembrane region" description="Helical" evidence="13">
    <location>
        <begin position="690"/>
        <end position="715"/>
    </location>
</feature>
<dbReference type="InterPro" id="IPR039808">
    <property type="entry name" value="Cadherin"/>
</dbReference>
<keyword evidence="11" id="KW-0325">Glycoprotein</keyword>
<evidence type="ECO:0000259" key="14">
    <source>
        <dbReference type="PROSITE" id="PS50268"/>
    </source>
</evidence>
<keyword evidence="10" id="KW-1015">Disulfide bond</keyword>
<organism evidence="15 16">
    <name type="scientific">Pristionchus entomophagus</name>
    <dbReference type="NCBI Taxonomy" id="358040"/>
    <lineage>
        <taxon>Eukaryota</taxon>
        <taxon>Metazoa</taxon>
        <taxon>Ecdysozoa</taxon>
        <taxon>Nematoda</taxon>
        <taxon>Chromadorea</taxon>
        <taxon>Rhabditida</taxon>
        <taxon>Rhabditina</taxon>
        <taxon>Diplogasteromorpha</taxon>
        <taxon>Diplogasteroidea</taxon>
        <taxon>Neodiplogasteridae</taxon>
        <taxon>Pristionchus</taxon>
    </lineage>
</organism>
<evidence type="ECO:0000256" key="7">
    <source>
        <dbReference type="ARBA" id="ARBA00022889"/>
    </source>
</evidence>
<evidence type="ECO:0000256" key="3">
    <source>
        <dbReference type="ARBA" id="ARBA00022692"/>
    </source>
</evidence>
<evidence type="ECO:0000313" key="15">
    <source>
        <dbReference type="EMBL" id="GMS87114.1"/>
    </source>
</evidence>
<keyword evidence="9 13" id="KW-0472">Membrane</keyword>
<evidence type="ECO:0000256" key="4">
    <source>
        <dbReference type="ARBA" id="ARBA00022729"/>
    </source>
</evidence>
<keyword evidence="4" id="KW-0732">Signal</keyword>
<name>A0AAV5T3K8_9BILA</name>
<comment type="caution">
    <text evidence="15">The sequence shown here is derived from an EMBL/GenBank/DDBJ whole genome shotgun (WGS) entry which is preliminary data.</text>
</comment>
<keyword evidence="16" id="KW-1185">Reference proteome</keyword>
<dbReference type="InterPro" id="IPR002126">
    <property type="entry name" value="Cadherin-like_dom"/>
</dbReference>
<dbReference type="SUPFAM" id="SSF49313">
    <property type="entry name" value="Cadherin-like"/>
    <property type="match status" value="4"/>
</dbReference>
<feature type="non-terminal residue" evidence="15">
    <location>
        <position position="1"/>
    </location>
</feature>
<dbReference type="PANTHER" id="PTHR24027">
    <property type="entry name" value="CADHERIN-23"/>
    <property type="match status" value="1"/>
</dbReference>
<dbReference type="GO" id="GO:0045296">
    <property type="term" value="F:cadherin binding"/>
    <property type="evidence" value="ECO:0007669"/>
    <property type="project" value="TreeGrafter"/>
</dbReference>
<evidence type="ECO:0000256" key="8">
    <source>
        <dbReference type="ARBA" id="ARBA00022989"/>
    </source>
</evidence>
<evidence type="ECO:0000256" key="10">
    <source>
        <dbReference type="ARBA" id="ARBA00023157"/>
    </source>
</evidence>
<feature type="domain" description="Cadherin" evidence="14">
    <location>
        <begin position="47"/>
        <end position="145"/>
    </location>
</feature>
<evidence type="ECO:0000256" key="2">
    <source>
        <dbReference type="ARBA" id="ARBA00022536"/>
    </source>
</evidence>
<keyword evidence="5" id="KW-0677">Repeat</keyword>
<comment type="subcellular location">
    <subcellularLocation>
        <location evidence="1">Membrane</location>
        <topology evidence="1">Single-pass membrane protein</topology>
    </subcellularLocation>
</comment>
<dbReference type="AlphaFoldDB" id="A0AAV5T3K8"/>
<dbReference type="PANTHER" id="PTHR24027:SF442">
    <property type="entry name" value="PROTOCADHERIN-15 ISOFORM X1"/>
    <property type="match status" value="1"/>
</dbReference>
<dbReference type="CDD" id="cd11304">
    <property type="entry name" value="Cadherin_repeat"/>
    <property type="match status" value="5"/>
</dbReference>
<dbReference type="FunFam" id="2.60.40.60:FF:000024">
    <property type="entry name" value="FAT atypical cadherin 3"/>
    <property type="match status" value="1"/>
</dbReference>
<protein>
    <recommendedName>
        <fullName evidence="14">Cadherin domain-containing protein</fullName>
    </recommendedName>
</protein>
<evidence type="ECO:0000256" key="1">
    <source>
        <dbReference type="ARBA" id="ARBA00004167"/>
    </source>
</evidence>
<dbReference type="GO" id="GO:0016342">
    <property type="term" value="C:catenin complex"/>
    <property type="evidence" value="ECO:0007669"/>
    <property type="project" value="TreeGrafter"/>
</dbReference>
<gene>
    <name evidence="15" type="ORF">PENTCL1PPCAC_9289</name>
</gene>
<dbReference type="PRINTS" id="PR00205">
    <property type="entry name" value="CADHERIN"/>
</dbReference>
<dbReference type="Pfam" id="PF00028">
    <property type="entry name" value="Cadherin"/>
    <property type="match status" value="2"/>
</dbReference>
<dbReference type="InterPro" id="IPR015919">
    <property type="entry name" value="Cadherin-like_sf"/>
</dbReference>
<dbReference type="PROSITE" id="PS00232">
    <property type="entry name" value="CADHERIN_1"/>
    <property type="match status" value="1"/>
</dbReference>
<keyword evidence="6 12" id="KW-0106">Calcium</keyword>
<evidence type="ECO:0000256" key="12">
    <source>
        <dbReference type="PROSITE-ProRule" id="PRU00043"/>
    </source>
</evidence>
<feature type="domain" description="Cadherin" evidence="14">
    <location>
        <begin position="463"/>
        <end position="586"/>
    </location>
</feature>
<keyword evidence="3 13" id="KW-0812">Transmembrane</keyword>
<proteinExistence type="predicted"/>
<dbReference type="GO" id="GO:0008013">
    <property type="term" value="F:beta-catenin binding"/>
    <property type="evidence" value="ECO:0007669"/>
    <property type="project" value="TreeGrafter"/>
</dbReference>
<dbReference type="GO" id="GO:0005509">
    <property type="term" value="F:calcium ion binding"/>
    <property type="evidence" value="ECO:0007669"/>
    <property type="project" value="UniProtKB-UniRule"/>
</dbReference>
<dbReference type="Gene3D" id="2.60.40.60">
    <property type="entry name" value="Cadherins"/>
    <property type="match status" value="5"/>
</dbReference>
<evidence type="ECO:0000256" key="6">
    <source>
        <dbReference type="ARBA" id="ARBA00022837"/>
    </source>
</evidence>
<keyword evidence="8 13" id="KW-1133">Transmembrane helix</keyword>
<evidence type="ECO:0000313" key="16">
    <source>
        <dbReference type="Proteomes" id="UP001432027"/>
    </source>
</evidence>
<dbReference type="SMART" id="SM00112">
    <property type="entry name" value="CA"/>
    <property type="match status" value="5"/>
</dbReference>